<evidence type="ECO:0000313" key="1">
    <source>
        <dbReference type="EMBL" id="MCI21527.1"/>
    </source>
</evidence>
<comment type="caution">
    <text evidence="1">The sequence shown here is derived from an EMBL/GenBank/DDBJ whole genome shotgun (WGS) entry which is preliminary data.</text>
</comment>
<dbReference type="AlphaFoldDB" id="A0A392QCG2"/>
<evidence type="ECO:0008006" key="3">
    <source>
        <dbReference type="Google" id="ProtNLM"/>
    </source>
</evidence>
<sequence>SPKDVIAHLEKVGFMKDYFVWRHHGEREPANINTEFDVNTDTSSSGAQVECENFGQMQDMVGDALGDQGCSLGDGKRRVLCAFRAFSL</sequence>
<proteinExistence type="predicted"/>
<protein>
    <recommendedName>
        <fullName evidence="3">Transposase-associated domain-containing protein</fullName>
    </recommendedName>
</protein>
<name>A0A392QCG2_9FABA</name>
<reference evidence="1 2" key="1">
    <citation type="journal article" date="2018" name="Front. Plant Sci.">
        <title>Red Clover (Trifolium pratense) and Zigzag Clover (T. medium) - A Picture of Genomic Similarities and Differences.</title>
        <authorList>
            <person name="Dluhosova J."/>
            <person name="Istvanek J."/>
            <person name="Nedelnik J."/>
            <person name="Repkova J."/>
        </authorList>
    </citation>
    <scope>NUCLEOTIDE SEQUENCE [LARGE SCALE GENOMIC DNA]</scope>
    <source>
        <strain evidence="2">cv. 10/8</strain>
        <tissue evidence="1">Leaf</tissue>
    </source>
</reference>
<keyword evidence="2" id="KW-1185">Reference proteome</keyword>
<organism evidence="1 2">
    <name type="scientific">Trifolium medium</name>
    <dbReference type="NCBI Taxonomy" id="97028"/>
    <lineage>
        <taxon>Eukaryota</taxon>
        <taxon>Viridiplantae</taxon>
        <taxon>Streptophyta</taxon>
        <taxon>Embryophyta</taxon>
        <taxon>Tracheophyta</taxon>
        <taxon>Spermatophyta</taxon>
        <taxon>Magnoliopsida</taxon>
        <taxon>eudicotyledons</taxon>
        <taxon>Gunneridae</taxon>
        <taxon>Pentapetalae</taxon>
        <taxon>rosids</taxon>
        <taxon>fabids</taxon>
        <taxon>Fabales</taxon>
        <taxon>Fabaceae</taxon>
        <taxon>Papilionoideae</taxon>
        <taxon>50 kb inversion clade</taxon>
        <taxon>NPAAA clade</taxon>
        <taxon>Hologalegina</taxon>
        <taxon>IRL clade</taxon>
        <taxon>Trifolieae</taxon>
        <taxon>Trifolium</taxon>
    </lineage>
</organism>
<accession>A0A392QCG2</accession>
<dbReference type="EMBL" id="LXQA010125385">
    <property type="protein sequence ID" value="MCI21527.1"/>
    <property type="molecule type" value="Genomic_DNA"/>
</dbReference>
<feature type="non-terminal residue" evidence="1">
    <location>
        <position position="1"/>
    </location>
</feature>
<dbReference type="Proteomes" id="UP000265520">
    <property type="component" value="Unassembled WGS sequence"/>
</dbReference>
<evidence type="ECO:0000313" key="2">
    <source>
        <dbReference type="Proteomes" id="UP000265520"/>
    </source>
</evidence>